<name>A0A9N7YHK1_PLEPL</name>
<dbReference type="AlphaFoldDB" id="A0A9N7YHK1"/>
<proteinExistence type="predicted"/>
<evidence type="ECO:0000313" key="1">
    <source>
        <dbReference type="EMBL" id="CAB1431730.1"/>
    </source>
</evidence>
<comment type="caution">
    <text evidence="1">The sequence shown here is derived from an EMBL/GenBank/DDBJ whole genome shotgun (WGS) entry which is preliminary data.</text>
</comment>
<accession>A0A9N7YHK1</accession>
<reference evidence="1" key="1">
    <citation type="submission" date="2020-03" db="EMBL/GenBank/DDBJ databases">
        <authorList>
            <person name="Weist P."/>
        </authorList>
    </citation>
    <scope>NUCLEOTIDE SEQUENCE</scope>
</reference>
<protein>
    <submittedName>
        <fullName evidence="1">Uncharacterized protein</fullName>
    </submittedName>
</protein>
<organism evidence="1 2">
    <name type="scientific">Pleuronectes platessa</name>
    <name type="common">European plaice</name>
    <dbReference type="NCBI Taxonomy" id="8262"/>
    <lineage>
        <taxon>Eukaryota</taxon>
        <taxon>Metazoa</taxon>
        <taxon>Chordata</taxon>
        <taxon>Craniata</taxon>
        <taxon>Vertebrata</taxon>
        <taxon>Euteleostomi</taxon>
        <taxon>Actinopterygii</taxon>
        <taxon>Neopterygii</taxon>
        <taxon>Teleostei</taxon>
        <taxon>Neoteleostei</taxon>
        <taxon>Acanthomorphata</taxon>
        <taxon>Carangaria</taxon>
        <taxon>Pleuronectiformes</taxon>
        <taxon>Pleuronectoidei</taxon>
        <taxon>Pleuronectidae</taxon>
        <taxon>Pleuronectes</taxon>
    </lineage>
</organism>
<gene>
    <name evidence="1" type="ORF">PLEPLA_LOCUS19787</name>
</gene>
<evidence type="ECO:0000313" key="2">
    <source>
        <dbReference type="Proteomes" id="UP001153269"/>
    </source>
</evidence>
<dbReference type="Proteomes" id="UP001153269">
    <property type="component" value="Unassembled WGS sequence"/>
</dbReference>
<feature type="non-terminal residue" evidence="1">
    <location>
        <position position="107"/>
    </location>
</feature>
<sequence length="107" mass="12282">MDNYFKNSCERVRNICKVSWNSSNCVSNTATQQHTIEHPIAIAAQFRSVTGGRDAWHVLIWSPAYHRAKRDRDKQPFTLTYTTTVNFQSPMNLAPNLHVFGLWEEAG</sequence>
<keyword evidence="2" id="KW-1185">Reference proteome</keyword>
<dbReference type="EMBL" id="CADEAL010001366">
    <property type="protein sequence ID" value="CAB1431730.1"/>
    <property type="molecule type" value="Genomic_DNA"/>
</dbReference>